<feature type="domain" description="Gfo/Idh/MocA-like oxidoreductase N-terminal" evidence="4">
    <location>
        <begin position="4"/>
        <end position="119"/>
    </location>
</feature>
<dbReference type="Proteomes" id="UP001500929">
    <property type="component" value="Unassembled WGS sequence"/>
</dbReference>
<name>A0ABP5R2C8_9MICO</name>
<feature type="domain" description="GFO/IDH/MocA-like oxidoreductase" evidence="5">
    <location>
        <begin position="131"/>
        <end position="246"/>
    </location>
</feature>
<accession>A0ABP5R2C8</accession>
<evidence type="ECO:0000256" key="1">
    <source>
        <dbReference type="ARBA" id="ARBA00010928"/>
    </source>
</evidence>
<keyword evidence="2" id="KW-0560">Oxidoreductase</keyword>
<dbReference type="InterPro" id="IPR036291">
    <property type="entry name" value="NAD(P)-bd_dom_sf"/>
</dbReference>
<evidence type="ECO:0000256" key="3">
    <source>
        <dbReference type="ARBA" id="ARBA00023027"/>
    </source>
</evidence>
<gene>
    <name evidence="6" type="ORF">GCM10009851_39310</name>
</gene>
<sequence length="329" mass="34986">MTSFRWGVLGSGGIAATFTRDLQLTGREVTAVGSRSQGSADAFAERFGIGAAHGSYEALVSDPEVDIVYIATPHPYHAENALLAIAAGKHVLVEKPFTLNAAEAEQVAVAAAEAGVVVLEAMWTRFLPHMARIREIIAAGTLGDVRTVIADHDQKLPSDPNHRLNDPALGGGSLLDLGIYPVSFAVDILGLPERIIAHATLTATGVDRQTALIFEHDGGRQSLLHCALDTRGPVTASIMGTEARIEIDSWWYNPTSFTVIAPDDTVLERYETPDSGVGARGMDFQAAEIERVIAAGESESPLLPLSQTVAIMGVLDAAREQIGLRYPGE</sequence>
<evidence type="ECO:0000259" key="5">
    <source>
        <dbReference type="Pfam" id="PF22725"/>
    </source>
</evidence>
<comment type="similarity">
    <text evidence="1">Belongs to the Gfo/Idh/MocA family.</text>
</comment>
<dbReference type="PANTHER" id="PTHR22604">
    <property type="entry name" value="OXIDOREDUCTASES"/>
    <property type="match status" value="1"/>
</dbReference>
<dbReference type="SUPFAM" id="SSF55347">
    <property type="entry name" value="Glyceraldehyde-3-phosphate dehydrogenase-like, C-terminal domain"/>
    <property type="match status" value="1"/>
</dbReference>
<evidence type="ECO:0000259" key="4">
    <source>
        <dbReference type="Pfam" id="PF01408"/>
    </source>
</evidence>
<evidence type="ECO:0000256" key="2">
    <source>
        <dbReference type="ARBA" id="ARBA00023002"/>
    </source>
</evidence>
<reference evidence="7" key="1">
    <citation type="journal article" date="2019" name="Int. J. Syst. Evol. Microbiol.">
        <title>The Global Catalogue of Microorganisms (GCM) 10K type strain sequencing project: providing services to taxonomists for standard genome sequencing and annotation.</title>
        <authorList>
            <consortium name="The Broad Institute Genomics Platform"/>
            <consortium name="The Broad Institute Genome Sequencing Center for Infectious Disease"/>
            <person name="Wu L."/>
            <person name="Ma J."/>
        </authorList>
    </citation>
    <scope>NUCLEOTIDE SEQUENCE [LARGE SCALE GENOMIC DNA]</scope>
    <source>
        <strain evidence="7">JCM 16117</strain>
    </source>
</reference>
<dbReference type="EMBL" id="BAAAQY010000016">
    <property type="protein sequence ID" value="GAA2249846.1"/>
    <property type="molecule type" value="Genomic_DNA"/>
</dbReference>
<proteinExistence type="inferred from homology"/>
<evidence type="ECO:0000313" key="6">
    <source>
        <dbReference type="EMBL" id="GAA2249846.1"/>
    </source>
</evidence>
<evidence type="ECO:0000313" key="7">
    <source>
        <dbReference type="Proteomes" id="UP001500929"/>
    </source>
</evidence>
<dbReference type="Gene3D" id="3.40.50.720">
    <property type="entry name" value="NAD(P)-binding Rossmann-like Domain"/>
    <property type="match status" value="1"/>
</dbReference>
<dbReference type="SUPFAM" id="SSF51735">
    <property type="entry name" value="NAD(P)-binding Rossmann-fold domains"/>
    <property type="match status" value="1"/>
</dbReference>
<keyword evidence="3" id="KW-0520">NAD</keyword>
<dbReference type="Pfam" id="PF01408">
    <property type="entry name" value="GFO_IDH_MocA"/>
    <property type="match status" value="1"/>
</dbReference>
<dbReference type="InterPro" id="IPR055170">
    <property type="entry name" value="GFO_IDH_MocA-like_dom"/>
</dbReference>
<dbReference type="Gene3D" id="3.30.360.10">
    <property type="entry name" value="Dihydrodipicolinate Reductase, domain 2"/>
    <property type="match status" value="1"/>
</dbReference>
<dbReference type="InterPro" id="IPR050984">
    <property type="entry name" value="Gfo/Idh/MocA_domain"/>
</dbReference>
<organism evidence="6 7">
    <name type="scientific">Herbiconiux moechotypicola</name>
    <dbReference type="NCBI Taxonomy" id="637393"/>
    <lineage>
        <taxon>Bacteria</taxon>
        <taxon>Bacillati</taxon>
        <taxon>Actinomycetota</taxon>
        <taxon>Actinomycetes</taxon>
        <taxon>Micrococcales</taxon>
        <taxon>Microbacteriaceae</taxon>
        <taxon>Herbiconiux</taxon>
    </lineage>
</organism>
<dbReference type="InterPro" id="IPR000683">
    <property type="entry name" value="Gfo/Idh/MocA-like_OxRdtase_N"/>
</dbReference>
<dbReference type="PANTHER" id="PTHR22604:SF105">
    <property type="entry name" value="TRANS-1,2-DIHYDROBENZENE-1,2-DIOL DEHYDROGENASE"/>
    <property type="match status" value="1"/>
</dbReference>
<dbReference type="RefSeq" id="WP_259481620.1">
    <property type="nucleotide sequence ID" value="NZ_BAAAQY010000016.1"/>
</dbReference>
<keyword evidence="7" id="KW-1185">Reference proteome</keyword>
<protein>
    <submittedName>
        <fullName evidence="6">Gfo/Idh/MocA family oxidoreductase</fullName>
    </submittedName>
</protein>
<comment type="caution">
    <text evidence="6">The sequence shown here is derived from an EMBL/GenBank/DDBJ whole genome shotgun (WGS) entry which is preliminary data.</text>
</comment>
<dbReference type="Pfam" id="PF22725">
    <property type="entry name" value="GFO_IDH_MocA_C3"/>
    <property type="match status" value="1"/>
</dbReference>